<comment type="caution">
    <text evidence="2">The sequence shown here is derived from an EMBL/GenBank/DDBJ whole genome shotgun (WGS) entry which is preliminary data.</text>
</comment>
<accession>A0A9W9QNB1</accession>
<feature type="region of interest" description="Disordered" evidence="1">
    <location>
        <begin position="1"/>
        <end position="31"/>
    </location>
</feature>
<sequence length="169" mass="18886">MREVAPLCTTKKGTQEWTEDTSDPESIKPPAESPHLYLYLVQEEQGAGEPNHWALFLADENEPDYGYVYQVTGKAEDMVYEPSAEKVNLFDAGITSNVYNLAVVSKEQAKAALLVKYTAEQEPPPRANDRKSATESCQGWTMRVISKLVDEGIVMSQKLEMARSMLQPV</sequence>
<evidence type="ECO:0000313" key="2">
    <source>
        <dbReference type="EMBL" id="KAJ5341171.1"/>
    </source>
</evidence>
<evidence type="ECO:0000256" key="1">
    <source>
        <dbReference type="SAM" id="MobiDB-lite"/>
    </source>
</evidence>
<dbReference type="AlphaFoldDB" id="A0A9W9QNB1"/>
<dbReference type="InterPro" id="IPR046670">
    <property type="entry name" value="DUF6540"/>
</dbReference>
<gene>
    <name evidence="2" type="ORF">N7541_010295</name>
</gene>
<name>A0A9W9QNB1_PENBR</name>
<dbReference type="Proteomes" id="UP001148299">
    <property type="component" value="Unassembled WGS sequence"/>
</dbReference>
<dbReference type="EMBL" id="JAPZBR010000008">
    <property type="protein sequence ID" value="KAJ5341171.1"/>
    <property type="molecule type" value="Genomic_DNA"/>
</dbReference>
<organism evidence="2 3">
    <name type="scientific">Penicillium brevicompactum</name>
    <dbReference type="NCBI Taxonomy" id="5074"/>
    <lineage>
        <taxon>Eukaryota</taxon>
        <taxon>Fungi</taxon>
        <taxon>Dikarya</taxon>
        <taxon>Ascomycota</taxon>
        <taxon>Pezizomycotina</taxon>
        <taxon>Eurotiomycetes</taxon>
        <taxon>Eurotiomycetidae</taxon>
        <taxon>Eurotiales</taxon>
        <taxon>Aspergillaceae</taxon>
        <taxon>Penicillium</taxon>
    </lineage>
</organism>
<protein>
    <submittedName>
        <fullName evidence="2">Uncharacterized protein</fullName>
    </submittedName>
</protein>
<proteinExistence type="predicted"/>
<dbReference type="Pfam" id="PF20174">
    <property type="entry name" value="DUF6540"/>
    <property type="match status" value="1"/>
</dbReference>
<evidence type="ECO:0000313" key="3">
    <source>
        <dbReference type="Proteomes" id="UP001148299"/>
    </source>
</evidence>
<reference evidence="2" key="1">
    <citation type="submission" date="2022-12" db="EMBL/GenBank/DDBJ databases">
        <authorList>
            <person name="Petersen C."/>
        </authorList>
    </citation>
    <scope>NUCLEOTIDE SEQUENCE</scope>
    <source>
        <strain evidence="2">IBT 35675</strain>
    </source>
</reference>
<reference evidence="2" key="2">
    <citation type="journal article" date="2023" name="IMA Fungus">
        <title>Comparative genomic study of the Penicillium genus elucidates a diverse pangenome and 15 lateral gene transfer events.</title>
        <authorList>
            <person name="Petersen C."/>
            <person name="Sorensen T."/>
            <person name="Nielsen M.R."/>
            <person name="Sondergaard T.E."/>
            <person name="Sorensen J.L."/>
            <person name="Fitzpatrick D.A."/>
            <person name="Frisvad J.C."/>
            <person name="Nielsen K.L."/>
        </authorList>
    </citation>
    <scope>NUCLEOTIDE SEQUENCE</scope>
    <source>
        <strain evidence="2">IBT 35675</strain>
    </source>
</reference>
<keyword evidence="3" id="KW-1185">Reference proteome</keyword>